<reference evidence="2" key="2">
    <citation type="submission" date="2025-08" db="UniProtKB">
        <authorList>
            <consortium name="Ensembl"/>
        </authorList>
    </citation>
    <scope>IDENTIFICATION</scope>
</reference>
<dbReference type="AlphaFoldDB" id="A0AAQ4QA72"/>
<name>A0AAQ4QA72_GASAC</name>
<reference evidence="2" key="3">
    <citation type="submission" date="2025-09" db="UniProtKB">
        <authorList>
            <consortium name="Ensembl"/>
        </authorList>
    </citation>
    <scope>IDENTIFICATION</scope>
</reference>
<keyword evidence="3" id="KW-1185">Reference proteome</keyword>
<feature type="compositionally biased region" description="Low complexity" evidence="1">
    <location>
        <begin position="11"/>
        <end position="24"/>
    </location>
</feature>
<feature type="compositionally biased region" description="Polar residues" evidence="1">
    <location>
        <begin position="1"/>
        <end position="10"/>
    </location>
</feature>
<dbReference type="Ensembl" id="ENSGACT00000037643.1">
    <property type="protein sequence ID" value="ENSGACP00000047557.1"/>
    <property type="gene ID" value="ENSGACG00000001992.2"/>
</dbReference>
<organism evidence="2 3">
    <name type="scientific">Gasterosteus aculeatus aculeatus</name>
    <name type="common">three-spined stickleback</name>
    <dbReference type="NCBI Taxonomy" id="481459"/>
    <lineage>
        <taxon>Eukaryota</taxon>
        <taxon>Metazoa</taxon>
        <taxon>Chordata</taxon>
        <taxon>Craniata</taxon>
        <taxon>Vertebrata</taxon>
        <taxon>Euteleostomi</taxon>
        <taxon>Actinopterygii</taxon>
        <taxon>Neopterygii</taxon>
        <taxon>Teleostei</taxon>
        <taxon>Neoteleostei</taxon>
        <taxon>Acanthomorphata</taxon>
        <taxon>Eupercaria</taxon>
        <taxon>Perciformes</taxon>
        <taxon>Cottioidei</taxon>
        <taxon>Gasterosteales</taxon>
        <taxon>Gasterosteidae</taxon>
        <taxon>Gasterosteus</taxon>
    </lineage>
</organism>
<proteinExistence type="predicted"/>
<evidence type="ECO:0000313" key="2">
    <source>
        <dbReference type="Ensembl" id="ENSGACP00000047557.1"/>
    </source>
</evidence>
<protein>
    <recommendedName>
        <fullName evidence="4">Polyhomeotic homolog 1</fullName>
    </recommendedName>
</protein>
<dbReference type="GeneTree" id="ENSGT00940000156612"/>
<evidence type="ECO:0000256" key="1">
    <source>
        <dbReference type="SAM" id="MobiDB-lite"/>
    </source>
</evidence>
<dbReference type="Proteomes" id="UP000007635">
    <property type="component" value="Chromosome X"/>
</dbReference>
<evidence type="ECO:0008006" key="4">
    <source>
        <dbReference type="Google" id="ProtNLM"/>
    </source>
</evidence>
<accession>A0AAQ4QA72</accession>
<sequence length="171" mass="18253">METDGEQNQQGASTNGSAASGTSSRPSPMNSMSLYERQAVQALQALQRQPNAAQYFQQLMLQQQISNAQFQNLAAVQQVKAHRCACTCAQCQGRRFAATLLICQASVTSGSTTNSRPLGNPSTISQSVVLSGTAGAQGQMYLRVSHGAPSVIVCRCSSLYRSYVSSGDQFY</sequence>
<evidence type="ECO:0000313" key="3">
    <source>
        <dbReference type="Proteomes" id="UP000007635"/>
    </source>
</evidence>
<reference evidence="2 3" key="1">
    <citation type="journal article" date="2021" name="G3 (Bethesda)">
        <title>Improved contiguity of the threespine stickleback genome using long-read sequencing.</title>
        <authorList>
            <person name="Nath S."/>
            <person name="Shaw D.E."/>
            <person name="White M.A."/>
        </authorList>
    </citation>
    <scope>NUCLEOTIDE SEQUENCE [LARGE SCALE GENOMIC DNA]</scope>
    <source>
        <strain evidence="2 3">Lake Benthic</strain>
    </source>
</reference>
<feature type="region of interest" description="Disordered" evidence="1">
    <location>
        <begin position="1"/>
        <end position="30"/>
    </location>
</feature>